<keyword evidence="2" id="KW-1003">Cell membrane</keyword>
<keyword evidence="4 11" id="KW-1133">Transmembrane helix</keyword>
<accession>A0AAW2A6V3</accession>
<dbReference type="CDD" id="cd15058">
    <property type="entry name" value="7tmA_Beta_AR"/>
    <property type="match status" value="1"/>
</dbReference>
<feature type="transmembrane region" description="Helical" evidence="11">
    <location>
        <begin position="89"/>
        <end position="109"/>
    </location>
</feature>
<evidence type="ECO:0000313" key="13">
    <source>
        <dbReference type="EMBL" id="KAK9968618.1"/>
    </source>
</evidence>
<keyword evidence="5 10" id="KW-0297">G-protein coupled receptor</keyword>
<gene>
    <name evidence="13" type="ORF">ABG768_002934</name>
</gene>
<evidence type="ECO:0000256" key="4">
    <source>
        <dbReference type="ARBA" id="ARBA00022989"/>
    </source>
</evidence>
<keyword evidence="6 11" id="KW-0472">Membrane</keyword>
<dbReference type="PANTHER" id="PTHR24248:SF3">
    <property type="entry name" value="BETA-3 ADRENERGIC RECEPTOR"/>
    <property type="match status" value="1"/>
</dbReference>
<sequence length="387" mass="43434">MNSSNTSDSSQGLPLLVLPLALVIFLTVMGNLLVILAIARTPQLHTTTNVFIISMAFADLIMGCVVQPLGVSMVVTGKWLLGNTVCDLWTSVDVLCVTASIETLCAIAVERYIAVTRPLEHQVLLGKRRAGYIVCVVWLVSSLISFVPIMNHYTHANYNESKNCFNNSECCDFHPNHYYAIFSSVVSFYVPLVIMVFVYGKVFVIATRQLKLIDKDRLRFLSTSMEDSCESAVSVGKPVRSCRRRSTRHAIKEHKALKTLGIIMGIFILCWLPFFIFNIIKAFNSRVLSRSMFLVFNWLGYANSGLNPFIYCHSPEYRTAFLNLLGYKKLKRLNHNSMHKHLRTLTSCIQSNSSVRMDCLSHKDPTAEGGNISSDTCTVLESQPHND</sequence>
<dbReference type="PANTHER" id="PTHR24248">
    <property type="entry name" value="ADRENERGIC RECEPTOR-RELATED G-PROTEIN COUPLED RECEPTOR"/>
    <property type="match status" value="1"/>
</dbReference>
<dbReference type="GO" id="GO:0005886">
    <property type="term" value="C:plasma membrane"/>
    <property type="evidence" value="ECO:0007669"/>
    <property type="project" value="UniProtKB-SubCell"/>
</dbReference>
<feature type="transmembrane region" description="Helical" evidence="11">
    <location>
        <begin position="260"/>
        <end position="280"/>
    </location>
</feature>
<evidence type="ECO:0000256" key="8">
    <source>
        <dbReference type="ARBA" id="ARBA00023170"/>
    </source>
</evidence>
<keyword evidence="8 10" id="KW-0675">Receptor</keyword>
<dbReference type="EMBL" id="JAWDJR010000010">
    <property type="protein sequence ID" value="KAK9968618.1"/>
    <property type="molecule type" value="Genomic_DNA"/>
</dbReference>
<dbReference type="GO" id="GO:0004938">
    <property type="term" value="F:alpha2-adrenergic receptor activity"/>
    <property type="evidence" value="ECO:0007669"/>
    <property type="project" value="UniProtKB-ARBA"/>
</dbReference>
<reference evidence="13 14" key="1">
    <citation type="submission" date="2024-05" db="EMBL/GenBank/DDBJ databases">
        <title>A high-quality chromosomal-level genome assembly of Topmouth culter (Culter alburnus).</title>
        <authorList>
            <person name="Zhao H."/>
        </authorList>
    </citation>
    <scope>NUCLEOTIDE SEQUENCE [LARGE SCALE GENOMIC DNA]</scope>
    <source>
        <strain evidence="13">CATC2023</strain>
        <tissue evidence="13">Muscle</tissue>
    </source>
</reference>
<feature type="transmembrane region" description="Helical" evidence="11">
    <location>
        <begin position="130"/>
        <end position="150"/>
    </location>
</feature>
<evidence type="ECO:0000256" key="10">
    <source>
        <dbReference type="RuleBase" id="RU000688"/>
    </source>
</evidence>
<feature type="domain" description="G-protein coupled receptors family 1 profile" evidence="12">
    <location>
        <begin position="30"/>
        <end position="311"/>
    </location>
</feature>
<keyword evidence="9 10" id="KW-0807">Transducer</keyword>
<feature type="transmembrane region" description="Helical" evidence="11">
    <location>
        <begin position="50"/>
        <end position="69"/>
    </location>
</feature>
<dbReference type="GO" id="GO:0015052">
    <property type="term" value="F:beta3-adrenergic receptor activity"/>
    <property type="evidence" value="ECO:0007669"/>
    <property type="project" value="TreeGrafter"/>
</dbReference>
<keyword evidence="7" id="KW-1015">Disulfide bond</keyword>
<organism evidence="13 14">
    <name type="scientific">Culter alburnus</name>
    <name type="common">Topmouth culter</name>
    <dbReference type="NCBI Taxonomy" id="194366"/>
    <lineage>
        <taxon>Eukaryota</taxon>
        <taxon>Metazoa</taxon>
        <taxon>Chordata</taxon>
        <taxon>Craniata</taxon>
        <taxon>Vertebrata</taxon>
        <taxon>Euteleostomi</taxon>
        <taxon>Actinopterygii</taxon>
        <taxon>Neopterygii</taxon>
        <taxon>Teleostei</taxon>
        <taxon>Ostariophysi</taxon>
        <taxon>Cypriniformes</taxon>
        <taxon>Xenocyprididae</taxon>
        <taxon>Xenocypridinae</taxon>
        <taxon>Culter</taxon>
    </lineage>
</organism>
<comment type="caution">
    <text evidence="13">The sequence shown here is derived from an EMBL/GenBank/DDBJ whole genome shotgun (WGS) entry which is preliminary data.</text>
</comment>
<evidence type="ECO:0000256" key="3">
    <source>
        <dbReference type="ARBA" id="ARBA00022692"/>
    </source>
</evidence>
<dbReference type="Gene3D" id="1.20.1070.10">
    <property type="entry name" value="Rhodopsin 7-helix transmembrane proteins"/>
    <property type="match status" value="1"/>
</dbReference>
<evidence type="ECO:0000256" key="7">
    <source>
        <dbReference type="ARBA" id="ARBA00023157"/>
    </source>
</evidence>
<dbReference type="InterPro" id="IPR000276">
    <property type="entry name" value="GPCR_Rhodpsn"/>
</dbReference>
<dbReference type="PRINTS" id="PR00237">
    <property type="entry name" value="GPCRRHODOPSN"/>
</dbReference>
<proteinExistence type="inferred from homology"/>
<name>A0AAW2A6V3_CULAL</name>
<keyword evidence="14" id="KW-1185">Reference proteome</keyword>
<comment type="similarity">
    <text evidence="10">Belongs to the G-protein coupled receptor 1 family.</text>
</comment>
<evidence type="ECO:0000256" key="1">
    <source>
        <dbReference type="ARBA" id="ARBA00004651"/>
    </source>
</evidence>
<dbReference type="PROSITE" id="PS50262">
    <property type="entry name" value="G_PROTEIN_RECEP_F1_2"/>
    <property type="match status" value="1"/>
</dbReference>
<evidence type="ECO:0000256" key="9">
    <source>
        <dbReference type="ARBA" id="ARBA00023224"/>
    </source>
</evidence>
<evidence type="ECO:0000259" key="12">
    <source>
        <dbReference type="PROSITE" id="PS50262"/>
    </source>
</evidence>
<evidence type="ECO:0000313" key="14">
    <source>
        <dbReference type="Proteomes" id="UP001479290"/>
    </source>
</evidence>
<keyword evidence="3 10" id="KW-0812">Transmembrane</keyword>
<dbReference type="GO" id="GO:0071880">
    <property type="term" value="P:adenylate cyclase-activating adrenergic receptor signaling pathway"/>
    <property type="evidence" value="ECO:0007669"/>
    <property type="project" value="TreeGrafter"/>
</dbReference>
<dbReference type="SMART" id="SM01381">
    <property type="entry name" value="7TM_GPCR_Srsx"/>
    <property type="match status" value="1"/>
</dbReference>
<dbReference type="InterPro" id="IPR017452">
    <property type="entry name" value="GPCR_Rhodpsn_7TM"/>
</dbReference>
<protein>
    <recommendedName>
        <fullName evidence="12">G-protein coupled receptors family 1 profile domain-containing protein</fullName>
    </recommendedName>
</protein>
<dbReference type="Pfam" id="PF00001">
    <property type="entry name" value="7tm_1"/>
    <property type="match status" value="1"/>
</dbReference>
<dbReference type="SUPFAM" id="SSF81321">
    <property type="entry name" value="Family A G protein-coupled receptor-like"/>
    <property type="match status" value="1"/>
</dbReference>
<evidence type="ECO:0000256" key="6">
    <source>
        <dbReference type="ARBA" id="ARBA00023136"/>
    </source>
</evidence>
<evidence type="ECO:0000256" key="2">
    <source>
        <dbReference type="ARBA" id="ARBA00022475"/>
    </source>
</evidence>
<dbReference type="FunFam" id="1.20.1070.10:FF:000174">
    <property type="entry name" value="beta-3 adrenergic receptor"/>
    <property type="match status" value="1"/>
</dbReference>
<dbReference type="GO" id="GO:0071881">
    <property type="term" value="P:adenylate cyclase-inhibiting adrenergic receptor signaling pathway"/>
    <property type="evidence" value="ECO:0007669"/>
    <property type="project" value="UniProtKB-ARBA"/>
</dbReference>
<comment type="subcellular location">
    <subcellularLocation>
        <location evidence="1">Cell membrane</location>
        <topology evidence="1">Multi-pass membrane protein</topology>
    </subcellularLocation>
</comment>
<evidence type="ECO:0000256" key="11">
    <source>
        <dbReference type="SAM" id="Phobius"/>
    </source>
</evidence>
<dbReference type="GO" id="GO:0051379">
    <property type="term" value="F:epinephrine binding"/>
    <property type="evidence" value="ECO:0007669"/>
    <property type="project" value="TreeGrafter"/>
</dbReference>
<dbReference type="Proteomes" id="UP001479290">
    <property type="component" value="Unassembled WGS sequence"/>
</dbReference>
<dbReference type="PROSITE" id="PS00237">
    <property type="entry name" value="G_PROTEIN_RECEP_F1_1"/>
    <property type="match status" value="1"/>
</dbReference>
<dbReference type="GO" id="GO:0043410">
    <property type="term" value="P:positive regulation of MAPK cascade"/>
    <property type="evidence" value="ECO:0007669"/>
    <property type="project" value="TreeGrafter"/>
</dbReference>
<evidence type="ECO:0000256" key="5">
    <source>
        <dbReference type="ARBA" id="ARBA00023040"/>
    </source>
</evidence>
<feature type="transmembrane region" description="Helical" evidence="11">
    <location>
        <begin position="12"/>
        <end position="38"/>
    </location>
</feature>
<dbReference type="AlphaFoldDB" id="A0AAW2A6V3"/>
<dbReference type="GO" id="GO:0002025">
    <property type="term" value="P:norepinephrine-epinephrine-mediated vasodilation involved in regulation of systemic arterial blood pressure"/>
    <property type="evidence" value="ECO:0007669"/>
    <property type="project" value="TreeGrafter"/>
</dbReference>
<feature type="transmembrane region" description="Helical" evidence="11">
    <location>
        <begin position="188"/>
        <end position="207"/>
    </location>
</feature>